<dbReference type="AlphaFoldDB" id="A0A6J5CL43"/>
<dbReference type="SUPFAM" id="SSF50022">
    <property type="entry name" value="ISP domain"/>
    <property type="match status" value="1"/>
</dbReference>
<evidence type="ECO:0000313" key="6">
    <source>
        <dbReference type="EMBL" id="CAB3738008.1"/>
    </source>
</evidence>
<keyword evidence="1" id="KW-0001">2Fe-2S</keyword>
<keyword evidence="4" id="KW-0411">Iron-sulfur</keyword>
<dbReference type="GO" id="GO:0051537">
    <property type="term" value="F:2 iron, 2 sulfur cluster binding"/>
    <property type="evidence" value="ECO:0007669"/>
    <property type="project" value="UniProtKB-KW"/>
</dbReference>
<reference evidence="6 7" key="1">
    <citation type="submission" date="2020-04" db="EMBL/GenBank/DDBJ databases">
        <authorList>
            <person name="De Canck E."/>
        </authorList>
    </citation>
    <scope>NUCLEOTIDE SEQUENCE [LARGE SCALE GENOMIC DNA]</scope>
    <source>
        <strain evidence="6 7">LMG 27174</strain>
    </source>
</reference>
<evidence type="ECO:0000256" key="4">
    <source>
        <dbReference type="ARBA" id="ARBA00023014"/>
    </source>
</evidence>
<name>A0A6J5CL43_9BURK</name>
<protein>
    <recommendedName>
        <fullName evidence="5">Rieske domain-containing protein</fullName>
    </recommendedName>
</protein>
<dbReference type="EMBL" id="CADIJZ010000037">
    <property type="protein sequence ID" value="CAB3738008.1"/>
    <property type="molecule type" value="Genomic_DNA"/>
</dbReference>
<sequence length="165" mass="17621">MDAADDGFVLAGSLEELRAKGRRIVQGGYGPILVIHERGTVEDGILTCHWHHARFDLESGCTFDLWADDVPACAVELRNGDVWVATAFGHSDPATHWHQRLADGLAHDLGLVIAKSVQGQLAAGVPVAEIVRQVARFGAKNRDGWGVGLTVLTALANLLSVLPEG</sequence>
<evidence type="ECO:0000259" key="5">
    <source>
        <dbReference type="PROSITE" id="PS51296"/>
    </source>
</evidence>
<accession>A0A6J5CL43</accession>
<dbReference type="RefSeq" id="WP_244201444.1">
    <property type="nucleotide sequence ID" value="NZ_CADIJZ010000037.1"/>
</dbReference>
<evidence type="ECO:0000256" key="3">
    <source>
        <dbReference type="ARBA" id="ARBA00023004"/>
    </source>
</evidence>
<feature type="domain" description="Rieske" evidence="5">
    <location>
        <begin position="34"/>
        <end position="84"/>
    </location>
</feature>
<evidence type="ECO:0000313" key="7">
    <source>
        <dbReference type="Proteomes" id="UP000494205"/>
    </source>
</evidence>
<dbReference type="InterPro" id="IPR017941">
    <property type="entry name" value="Rieske_2Fe-2S"/>
</dbReference>
<keyword evidence="3" id="KW-0408">Iron</keyword>
<dbReference type="Proteomes" id="UP000494205">
    <property type="component" value="Unassembled WGS sequence"/>
</dbReference>
<dbReference type="Gene3D" id="2.102.10.10">
    <property type="entry name" value="Rieske [2Fe-2S] iron-sulphur domain"/>
    <property type="match status" value="1"/>
</dbReference>
<organism evidence="6 7">
    <name type="scientific">Paraburkholderia rhynchosiae</name>
    <dbReference type="NCBI Taxonomy" id="487049"/>
    <lineage>
        <taxon>Bacteria</taxon>
        <taxon>Pseudomonadati</taxon>
        <taxon>Pseudomonadota</taxon>
        <taxon>Betaproteobacteria</taxon>
        <taxon>Burkholderiales</taxon>
        <taxon>Burkholderiaceae</taxon>
        <taxon>Paraburkholderia</taxon>
    </lineage>
</organism>
<gene>
    <name evidence="6" type="ORF">LMG27174_06427</name>
</gene>
<proteinExistence type="predicted"/>
<dbReference type="PROSITE" id="PS51296">
    <property type="entry name" value="RIESKE"/>
    <property type="match status" value="1"/>
</dbReference>
<dbReference type="InterPro" id="IPR036922">
    <property type="entry name" value="Rieske_2Fe-2S_sf"/>
</dbReference>
<evidence type="ECO:0000256" key="1">
    <source>
        <dbReference type="ARBA" id="ARBA00022714"/>
    </source>
</evidence>
<dbReference type="GO" id="GO:0046872">
    <property type="term" value="F:metal ion binding"/>
    <property type="evidence" value="ECO:0007669"/>
    <property type="project" value="UniProtKB-KW"/>
</dbReference>
<evidence type="ECO:0000256" key="2">
    <source>
        <dbReference type="ARBA" id="ARBA00022723"/>
    </source>
</evidence>
<keyword evidence="2" id="KW-0479">Metal-binding</keyword>